<accession>A0A7W8D5I7</accession>
<dbReference type="RefSeq" id="WP_183960846.1">
    <property type="nucleotide sequence ID" value="NZ_JACHHP010000003.1"/>
</dbReference>
<gene>
    <name evidence="2" type="ORF">HNQ52_001851</name>
</gene>
<evidence type="ECO:0000313" key="3">
    <source>
        <dbReference type="Proteomes" id="UP000521199"/>
    </source>
</evidence>
<dbReference type="AlphaFoldDB" id="A0A7W8D5I7"/>
<evidence type="ECO:0000313" key="2">
    <source>
        <dbReference type="EMBL" id="MBB5208309.1"/>
    </source>
</evidence>
<reference evidence="2 3" key="1">
    <citation type="submission" date="2020-08" db="EMBL/GenBank/DDBJ databases">
        <title>Genomic Encyclopedia of Type Strains, Phase IV (KMG-IV): sequencing the most valuable type-strain genomes for metagenomic binning, comparative biology and taxonomic classification.</title>
        <authorList>
            <person name="Goeker M."/>
        </authorList>
    </citation>
    <scope>NUCLEOTIDE SEQUENCE [LARGE SCALE GENOMIC DNA]</scope>
    <source>
        <strain evidence="2 3">DSM 24163</strain>
    </source>
</reference>
<dbReference type="InterPro" id="IPR011473">
    <property type="entry name" value="DUF1579"/>
</dbReference>
<sequence>MFTQRPMHALALAALLVSPAFAQSGEAPQMTPQQQAEMEAYIKAGTPGPQHAALAKMAGDYTLEVRSWHAPGAEPTVEAGTATRRMLLGDRVMVEDVSSQMMGQPFTGHGLHGYDNTSGSYWSTWNDNMSTGLMVSKGSCDAAMTCSYTGSWIDPLTKKEVSSRMTTRWSSPTVEVFEMYGPGPDGKETKMMEITYTKK</sequence>
<protein>
    <recommendedName>
        <fullName evidence="4">DUF1579 domain-containing protein</fullName>
    </recommendedName>
</protein>
<dbReference type="Proteomes" id="UP000521199">
    <property type="component" value="Unassembled WGS sequence"/>
</dbReference>
<keyword evidence="3" id="KW-1185">Reference proteome</keyword>
<keyword evidence="1" id="KW-0732">Signal</keyword>
<evidence type="ECO:0008006" key="4">
    <source>
        <dbReference type="Google" id="ProtNLM"/>
    </source>
</evidence>
<name>A0A7W8D5I7_9GAMM</name>
<proteinExistence type="predicted"/>
<comment type="caution">
    <text evidence="2">The sequence shown here is derived from an EMBL/GenBank/DDBJ whole genome shotgun (WGS) entry which is preliminary data.</text>
</comment>
<evidence type="ECO:0000256" key="1">
    <source>
        <dbReference type="SAM" id="SignalP"/>
    </source>
</evidence>
<feature type="chain" id="PRO_5030585829" description="DUF1579 domain-containing protein" evidence="1">
    <location>
        <begin position="23"/>
        <end position="199"/>
    </location>
</feature>
<dbReference type="Pfam" id="PF07617">
    <property type="entry name" value="DUF1579"/>
    <property type="match status" value="1"/>
</dbReference>
<feature type="signal peptide" evidence="1">
    <location>
        <begin position="1"/>
        <end position="22"/>
    </location>
</feature>
<dbReference type="EMBL" id="JACHHP010000003">
    <property type="protein sequence ID" value="MBB5208309.1"/>
    <property type="molecule type" value="Genomic_DNA"/>
</dbReference>
<organism evidence="2 3">
    <name type="scientific">Chiayiivirga flava</name>
    <dbReference type="NCBI Taxonomy" id="659595"/>
    <lineage>
        <taxon>Bacteria</taxon>
        <taxon>Pseudomonadati</taxon>
        <taxon>Pseudomonadota</taxon>
        <taxon>Gammaproteobacteria</taxon>
        <taxon>Lysobacterales</taxon>
        <taxon>Lysobacteraceae</taxon>
        <taxon>Chiayiivirga</taxon>
    </lineage>
</organism>